<evidence type="ECO:0000256" key="6">
    <source>
        <dbReference type="ARBA" id="ARBA00023065"/>
    </source>
</evidence>
<evidence type="ECO:0008006" key="15">
    <source>
        <dbReference type="Google" id="ProtNLM"/>
    </source>
</evidence>
<proteinExistence type="inferred from homology"/>
<keyword evidence="5" id="KW-0732">Signal</keyword>
<dbReference type="Gene3D" id="2.40.170.20">
    <property type="entry name" value="TonB-dependent receptor, beta-barrel domain"/>
    <property type="match status" value="1"/>
</dbReference>
<dbReference type="InterPro" id="IPR039426">
    <property type="entry name" value="TonB-dep_rcpt-like"/>
</dbReference>
<organism evidence="14">
    <name type="scientific">uncultured Sphingomonadaceae bacterium</name>
    <dbReference type="NCBI Taxonomy" id="169976"/>
    <lineage>
        <taxon>Bacteria</taxon>
        <taxon>Pseudomonadati</taxon>
        <taxon>Pseudomonadota</taxon>
        <taxon>Alphaproteobacteria</taxon>
        <taxon>Sphingomonadales</taxon>
        <taxon>Sphingomonadaceae</taxon>
        <taxon>environmental samples</taxon>
    </lineage>
</organism>
<evidence type="ECO:0000256" key="11">
    <source>
        <dbReference type="RuleBase" id="RU003357"/>
    </source>
</evidence>
<comment type="subcellular location">
    <subcellularLocation>
        <location evidence="1 10">Cell outer membrane</location>
        <topology evidence="1 10">Multi-pass membrane protein</topology>
    </subcellularLocation>
</comment>
<dbReference type="Gene3D" id="2.170.130.10">
    <property type="entry name" value="TonB-dependent receptor, plug domain"/>
    <property type="match status" value="1"/>
</dbReference>
<keyword evidence="8 10" id="KW-0472">Membrane</keyword>
<keyword evidence="7 11" id="KW-0798">TonB box</keyword>
<protein>
    <recommendedName>
        <fullName evidence="15">TonB-dependent receptor</fullName>
    </recommendedName>
</protein>
<evidence type="ECO:0000256" key="10">
    <source>
        <dbReference type="PROSITE-ProRule" id="PRU01360"/>
    </source>
</evidence>
<feature type="domain" description="TonB-dependent receptor-like beta-barrel" evidence="12">
    <location>
        <begin position="218"/>
        <end position="607"/>
    </location>
</feature>
<evidence type="ECO:0000259" key="12">
    <source>
        <dbReference type="Pfam" id="PF00593"/>
    </source>
</evidence>
<dbReference type="EMBL" id="CADCVW010000107">
    <property type="protein sequence ID" value="CAA9522921.1"/>
    <property type="molecule type" value="Genomic_DNA"/>
</dbReference>
<dbReference type="GO" id="GO:0009279">
    <property type="term" value="C:cell outer membrane"/>
    <property type="evidence" value="ECO:0007669"/>
    <property type="project" value="UniProtKB-SubCell"/>
</dbReference>
<keyword evidence="4 10" id="KW-0812">Transmembrane</keyword>
<reference evidence="14" key="1">
    <citation type="submission" date="2020-02" db="EMBL/GenBank/DDBJ databases">
        <authorList>
            <person name="Meier V. D."/>
        </authorList>
    </citation>
    <scope>NUCLEOTIDE SEQUENCE</scope>
    <source>
        <strain evidence="14">AVDCRST_MAG39</strain>
    </source>
</reference>
<name>A0A6J4TGY8_9SPHN</name>
<accession>A0A6J4TGY8</accession>
<dbReference type="Pfam" id="PF00593">
    <property type="entry name" value="TonB_dep_Rec_b-barrel"/>
    <property type="match status" value="1"/>
</dbReference>
<keyword evidence="9 10" id="KW-0998">Cell outer membrane</keyword>
<evidence type="ECO:0000256" key="2">
    <source>
        <dbReference type="ARBA" id="ARBA00022448"/>
    </source>
</evidence>
<dbReference type="GO" id="GO:0006811">
    <property type="term" value="P:monoatomic ion transport"/>
    <property type="evidence" value="ECO:0007669"/>
    <property type="project" value="UniProtKB-KW"/>
</dbReference>
<evidence type="ECO:0000256" key="8">
    <source>
        <dbReference type="ARBA" id="ARBA00023136"/>
    </source>
</evidence>
<dbReference type="InterPro" id="IPR012910">
    <property type="entry name" value="Plug_dom"/>
</dbReference>
<keyword evidence="3 10" id="KW-1134">Transmembrane beta strand</keyword>
<dbReference type="AlphaFoldDB" id="A0A6J4TGY8"/>
<dbReference type="PANTHER" id="PTHR30069">
    <property type="entry name" value="TONB-DEPENDENT OUTER MEMBRANE RECEPTOR"/>
    <property type="match status" value="1"/>
</dbReference>
<dbReference type="GO" id="GO:0015889">
    <property type="term" value="P:cobalamin transport"/>
    <property type="evidence" value="ECO:0007669"/>
    <property type="project" value="TreeGrafter"/>
</dbReference>
<dbReference type="InterPro" id="IPR037066">
    <property type="entry name" value="Plug_dom_sf"/>
</dbReference>
<evidence type="ECO:0000256" key="3">
    <source>
        <dbReference type="ARBA" id="ARBA00022452"/>
    </source>
</evidence>
<evidence type="ECO:0000256" key="1">
    <source>
        <dbReference type="ARBA" id="ARBA00004571"/>
    </source>
</evidence>
<dbReference type="InterPro" id="IPR000531">
    <property type="entry name" value="Beta-barrel_TonB"/>
</dbReference>
<dbReference type="SUPFAM" id="SSF56935">
    <property type="entry name" value="Porins"/>
    <property type="match status" value="1"/>
</dbReference>
<dbReference type="PANTHER" id="PTHR30069:SF53">
    <property type="entry name" value="COLICIN I RECEPTOR-RELATED"/>
    <property type="match status" value="1"/>
</dbReference>
<sequence length="634" mass="68289">MLFPFLLAAQAAIPAEAEPTPREADGEILIADLRLPPQDIVVTASRTPVSLADVPVSGSLIADPNRLALPFVVDELRHLPGVSVSTVGSRGSQTQLRIRGAEANHTLLFVDGIRFNDPAAGNEPRFELFTADGSSRVELIRGPQSALWGSEALGGVVAIGGAVGAPRVRAEYGELDSRRFSVAGGLTRGIAELSGHVAQVRSDGIDATDFDGGDRDGFENDAGSLRLTLRPGDGRGELGIVGHYVQGESRFDGTDPVTFLRADTSDTTRNRIGAVRGHARVGENGSRWHARLAGSYLRSSNRNQRAGSALNRTRGERFTVDAQVTRRFGDDHITVAVERESEAFAARDQEFFGATDQDRDRSRTAAVAEWRARWGGRLVTDVAVRHDAFSAFRDATTVRAAARLDVGGGSDVHAAYGEGIAQPTFFDLFGFFPGSFVGNPDVKPERAKGVEAGVRYDRRGLRLGVTGFAADLRDEIVTRFVGFSSTTANAPGESRRRGVELEAGWTPRRGLSLDANYTFLDAEEGTEEGSLRTRELRRPRHSANLVAAGEVGPARLGLGLAYVGARVDQDFDLFPAPRVRLDDYLLGTVHVALELLPGVALYGRVENAFDARREDAFHYATEGRTVHAGLRLGL</sequence>
<evidence type="ECO:0000313" key="14">
    <source>
        <dbReference type="EMBL" id="CAA9522921.1"/>
    </source>
</evidence>
<evidence type="ECO:0000256" key="5">
    <source>
        <dbReference type="ARBA" id="ARBA00022729"/>
    </source>
</evidence>
<feature type="domain" description="TonB-dependent receptor plug" evidence="13">
    <location>
        <begin position="74"/>
        <end position="156"/>
    </location>
</feature>
<dbReference type="InterPro" id="IPR036942">
    <property type="entry name" value="Beta-barrel_TonB_sf"/>
</dbReference>
<evidence type="ECO:0000259" key="13">
    <source>
        <dbReference type="Pfam" id="PF07715"/>
    </source>
</evidence>
<gene>
    <name evidence="14" type="ORF">AVDCRST_MAG39-2645</name>
</gene>
<dbReference type="Pfam" id="PF07715">
    <property type="entry name" value="Plug"/>
    <property type="match status" value="1"/>
</dbReference>
<evidence type="ECO:0000256" key="9">
    <source>
        <dbReference type="ARBA" id="ARBA00023237"/>
    </source>
</evidence>
<evidence type="ECO:0000256" key="7">
    <source>
        <dbReference type="ARBA" id="ARBA00023077"/>
    </source>
</evidence>
<keyword evidence="6" id="KW-0406">Ion transport</keyword>
<keyword evidence="2 10" id="KW-0813">Transport</keyword>
<dbReference type="PROSITE" id="PS52016">
    <property type="entry name" value="TONB_DEPENDENT_REC_3"/>
    <property type="match status" value="1"/>
</dbReference>
<evidence type="ECO:0000256" key="4">
    <source>
        <dbReference type="ARBA" id="ARBA00022692"/>
    </source>
</evidence>
<comment type="similarity">
    <text evidence="10 11">Belongs to the TonB-dependent receptor family.</text>
</comment>